<keyword evidence="9" id="KW-1185">Reference proteome</keyword>
<dbReference type="InterPro" id="IPR052162">
    <property type="entry name" value="Sensor_kinase/Photoreceptor"/>
</dbReference>
<dbReference type="RefSeq" id="WP_108371745.1">
    <property type="nucleotide sequence ID" value="NZ_CP028811.1"/>
</dbReference>
<evidence type="ECO:0000256" key="1">
    <source>
        <dbReference type="ARBA" id="ARBA00000085"/>
    </source>
</evidence>
<dbReference type="GO" id="GO:0000155">
    <property type="term" value="F:phosphorelay sensor kinase activity"/>
    <property type="evidence" value="ECO:0007669"/>
    <property type="project" value="InterPro"/>
</dbReference>
<dbReference type="InterPro" id="IPR003594">
    <property type="entry name" value="HATPase_dom"/>
</dbReference>
<dbReference type="PRINTS" id="PR00344">
    <property type="entry name" value="BCTRLSENSOR"/>
</dbReference>
<dbReference type="OrthoDB" id="9124519at2"/>
<dbReference type="Gene3D" id="3.30.565.10">
    <property type="entry name" value="Histidine kinase-like ATPase, C-terminal domain"/>
    <property type="match status" value="1"/>
</dbReference>
<dbReference type="CDD" id="cd00082">
    <property type="entry name" value="HisKA"/>
    <property type="match status" value="1"/>
</dbReference>
<dbReference type="PANTHER" id="PTHR43304">
    <property type="entry name" value="PHYTOCHROME-LIKE PROTEIN CPH1"/>
    <property type="match status" value="1"/>
</dbReference>
<evidence type="ECO:0000256" key="2">
    <source>
        <dbReference type="ARBA" id="ARBA00012438"/>
    </source>
</evidence>
<organism evidence="8 9">
    <name type="scientific">Flavobacterium magnum</name>
    <dbReference type="NCBI Taxonomy" id="2162713"/>
    <lineage>
        <taxon>Bacteria</taxon>
        <taxon>Pseudomonadati</taxon>
        <taxon>Bacteroidota</taxon>
        <taxon>Flavobacteriia</taxon>
        <taxon>Flavobacteriales</taxon>
        <taxon>Flavobacteriaceae</taxon>
        <taxon>Flavobacterium</taxon>
    </lineage>
</organism>
<keyword evidence="6" id="KW-0472">Membrane</keyword>
<evidence type="ECO:0000313" key="9">
    <source>
        <dbReference type="Proteomes" id="UP000244193"/>
    </source>
</evidence>
<dbReference type="Gene3D" id="1.10.287.130">
    <property type="match status" value="1"/>
</dbReference>
<dbReference type="InterPro" id="IPR003661">
    <property type="entry name" value="HisK_dim/P_dom"/>
</dbReference>
<dbReference type="AlphaFoldDB" id="A0A2S0RH48"/>
<keyword evidence="6" id="KW-1133">Transmembrane helix</keyword>
<keyword evidence="5" id="KW-0418">Kinase</keyword>
<protein>
    <recommendedName>
        <fullName evidence="2">histidine kinase</fullName>
        <ecNumber evidence="2">2.7.13.3</ecNumber>
    </recommendedName>
</protein>
<keyword evidence="3" id="KW-0597">Phosphoprotein</keyword>
<dbReference type="Pfam" id="PF02518">
    <property type="entry name" value="HATPase_c"/>
    <property type="match status" value="1"/>
</dbReference>
<dbReference type="InterPro" id="IPR007891">
    <property type="entry name" value="CHASE3"/>
</dbReference>
<dbReference type="EMBL" id="CP028811">
    <property type="protein sequence ID" value="AWA30610.1"/>
    <property type="molecule type" value="Genomic_DNA"/>
</dbReference>
<dbReference type="PANTHER" id="PTHR43304:SF1">
    <property type="entry name" value="PAC DOMAIN-CONTAINING PROTEIN"/>
    <property type="match status" value="1"/>
</dbReference>
<name>A0A2S0RH48_9FLAO</name>
<feature type="transmembrane region" description="Helical" evidence="6">
    <location>
        <begin position="12"/>
        <end position="33"/>
    </location>
</feature>
<dbReference type="PROSITE" id="PS50109">
    <property type="entry name" value="HIS_KIN"/>
    <property type="match status" value="1"/>
</dbReference>
<dbReference type="InterPro" id="IPR004358">
    <property type="entry name" value="Sig_transdc_His_kin-like_C"/>
</dbReference>
<dbReference type="Proteomes" id="UP000244193">
    <property type="component" value="Chromosome"/>
</dbReference>
<gene>
    <name evidence="8" type="ORF">HYN48_11210</name>
</gene>
<keyword evidence="4" id="KW-0808">Transferase</keyword>
<dbReference type="Pfam" id="PF00512">
    <property type="entry name" value="HisKA"/>
    <property type="match status" value="1"/>
</dbReference>
<evidence type="ECO:0000256" key="3">
    <source>
        <dbReference type="ARBA" id="ARBA00022553"/>
    </source>
</evidence>
<accession>A0A2S0RH48</accession>
<evidence type="ECO:0000256" key="4">
    <source>
        <dbReference type="ARBA" id="ARBA00022679"/>
    </source>
</evidence>
<dbReference type="InterPro" id="IPR005467">
    <property type="entry name" value="His_kinase_dom"/>
</dbReference>
<dbReference type="InterPro" id="IPR036890">
    <property type="entry name" value="HATPase_C_sf"/>
</dbReference>
<reference evidence="8 9" key="1">
    <citation type="submission" date="2018-04" db="EMBL/GenBank/DDBJ databases">
        <title>Genome sequencing of Flavobacterium sp. HYN0048.</title>
        <authorList>
            <person name="Yi H."/>
            <person name="Baek C."/>
        </authorList>
    </citation>
    <scope>NUCLEOTIDE SEQUENCE [LARGE SCALE GENOMIC DNA]</scope>
    <source>
        <strain evidence="8 9">HYN0048</strain>
    </source>
</reference>
<dbReference type="Pfam" id="PF05227">
    <property type="entry name" value="CHASE3"/>
    <property type="match status" value="1"/>
</dbReference>
<comment type="catalytic activity">
    <reaction evidence="1">
        <text>ATP + protein L-histidine = ADP + protein N-phospho-L-histidine.</text>
        <dbReference type="EC" id="2.7.13.3"/>
    </reaction>
</comment>
<keyword evidence="6" id="KW-0812">Transmembrane</keyword>
<sequence>MKFPGIFRFQMLLRLVLCVLVIAIGYLTTKFYFQMTDLSDSVKTIENSNAVRFELEHISSAVNKNESALRSFIISRDSLYLRDRQLEKEAFAIGISRLQKLSLKNPEFSSGIDSLTGLLHRWDSAFENTFRTVAHTKYDNNKLNFNLLKSITYSDNLQDFTNKLINTQQYKIRGQEQYHSDKISESSWTAGILAILSLVVFLLAYAKMNADVVSLKKSARTLSENNLKLVQINAELESFNSIVSHDMQEPLRKIQMFISRLDGNETQHLSDQGKNYFARIRMCANRMQNLMIDLVNYSRAVKGDRPFVKIDLNLLMREVVDELSLDIEEKKAVITIGSLPVIDAIPFQIQQLFVNLLSNSIKYSKKGVPPEINISQEPIAEHVSKNGKKINDSGFIKIVVADNGIGFRQEYAENIFMLFRRLETELTYSGTGLGLAICKKIAENHNGFISAFGKENEGAAFHIYLPK</sequence>
<dbReference type="KEGG" id="fmg:HYN48_11210"/>
<dbReference type="SMART" id="SM00388">
    <property type="entry name" value="HisKA"/>
    <property type="match status" value="1"/>
</dbReference>
<dbReference type="EC" id="2.7.13.3" evidence="2"/>
<dbReference type="SMART" id="SM00387">
    <property type="entry name" value="HATPase_c"/>
    <property type="match status" value="1"/>
</dbReference>
<dbReference type="SUPFAM" id="SSF47384">
    <property type="entry name" value="Homodimeric domain of signal transducing histidine kinase"/>
    <property type="match status" value="1"/>
</dbReference>
<proteinExistence type="predicted"/>
<dbReference type="InterPro" id="IPR036097">
    <property type="entry name" value="HisK_dim/P_sf"/>
</dbReference>
<dbReference type="SUPFAM" id="SSF55874">
    <property type="entry name" value="ATPase domain of HSP90 chaperone/DNA topoisomerase II/histidine kinase"/>
    <property type="match status" value="1"/>
</dbReference>
<feature type="domain" description="Histidine kinase" evidence="7">
    <location>
        <begin position="242"/>
        <end position="467"/>
    </location>
</feature>
<evidence type="ECO:0000256" key="6">
    <source>
        <dbReference type="SAM" id="Phobius"/>
    </source>
</evidence>
<evidence type="ECO:0000256" key="5">
    <source>
        <dbReference type="ARBA" id="ARBA00022777"/>
    </source>
</evidence>
<evidence type="ECO:0000259" key="7">
    <source>
        <dbReference type="PROSITE" id="PS50109"/>
    </source>
</evidence>
<evidence type="ECO:0000313" key="8">
    <source>
        <dbReference type="EMBL" id="AWA30610.1"/>
    </source>
</evidence>